<accession>A0A0J1BIG0</accession>
<comment type="caution">
    <text evidence="1">The sequence shown here is derived from an EMBL/GenBank/DDBJ whole genome shotgun (WGS) entry which is preliminary data.</text>
</comment>
<gene>
    <name evidence="1" type="ORF">RISK_001454</name>
</gene>
<reference evidence="1" key="1">
    <citation type="submission" date="2015-05" db="EMBL/GenBank/DDBJ databases">
        <title>Permanent draft genome of Rhodopirellula islandicus K833.</title>
        <authorList>
            <person name="Kizina J."/>
            <person name="Richter M."/>
            <person name="Glockner F.O."/>
            <person name="Harder J."/>
        </authorList>
    </citation>
    <scope>NUCLEOTIDE SEQUENCE [LARGE SCALE GENOMIC DNA]</scope>
    <source>
        <strain evidence="1">K833</strain>
    </source>
</reference>
<keyword evidence="2" id="KW-1185">Reference proteome</keyword>
<sequence length="130" mass="15500">MTSWWQRLQSKWDEWCGDREMEQSIRRHLRQNGYFGATAKLSGVRLVAVQRPGWQQLFRFDVRARVDFQTPDDEPDPDPVYHELYGLVHEDIRHNRSQVRVFDTPEQRVELFRDWSEGLICLRGAKGLLS</sequence>
<evidence type="ECO:0000313" key="1">
    <source>
        <dbReference type="EMBL" id="KLU06243.1"/>
    </source>
</evidence>
<dbReference type="PATRIC" id="fig|595434.4.peg.1391"/>
<proteinExistence type="predicted"/>
<dbReference type="RefSeq" id="WP_047813355.1">
    <property type="nucleotide sequence ID" value="NZ_LECT01000015.1"/>
</dbReference>
<dbReference type="Proteomes" id="UP000036367">
    <property type="component" value="Unassembled WGS sequence"/>
</dbReference>
<organism evidence="1 2">
    <name type="scientific">Rhodopirellula islandica</name>
    <dbReference type="NCBI Taxonomy" id="595434"/>
    <lineage>
        <taxon>Bacteria</taxon>
        <taxon>Pseudomonadati</taxon>
        <taxon>Planctomycetota</taxon>
        <taxon>Planctomycetia</taxon>
        <taxon>Pirellulales</taxon>
        <taxon>Pirellulaceae</taxon>
        <taxon>Rhodopirellula</taxon>
    </lineage>
</organism>
<dbReference type="OrthoDB" id="274356at2"/>
<name>A0A0J1BIG0_RHOIS</name>
<dbReference type="EMBL" id="LECT01000015">
    <property type="protein sequence ID" value="KLU06243.1"/>
    <property type="molecule type" value="Genomic_DNA"/>
</dbReference>
<dbReference type="STRING" id="595434.RISK_001454"/>
<evidence type="ECO:0000313" key="2">
    <source>
        <dbReference type="Proteomes" id="UP000036367"/>
    </source>
</evidence>
<dbReference type="AlphaFoldDB" id="A0A0J1BIG0"/>
<protein>
    <submittedName>
        <fullName evidence="1">Uncharacterized protein</fullName>
    </submittedName>
</protein>